<dbReference type="InterPro" id="IPR029045">
    <property type="entry name" value="ClpP/crotonase-like_dom_sf"/>
</dbReference>
<evidence type="ECO:0000313" key="4">
    <source>
        <dbReference type="Proteomes" id="UP000605201"/>
    </source>
</evidence>
<dbReference type="CDD" id="cd06558">
    <property type="entry name" value="crotonase-like"/>
    <property type="match status" value="1"/>
</dbReference>
<organism evidence="3 4">
    <name type="scientific">Candidatus Desulfatibia vada</name>
    <dbReference type="NCBI Taxonomy" id="2841696"/>
    <lineage>
        <taxon>Bacteria</taxon>
        <taxon>Pseudomonadati</taxon>
        <taxon>Thermodesulfobacteriota</taxon>
        <taxon>Desulfobacteria</taxon>
        <taxon>Desulfobacterales</taxon>
        <taxon>Desulfobacterales incertae sedis</taxon>
        <taxon>Candidatus Desulfatibia</taxon>
    </lineage>
</organism>
<dbReference type="Proteomes" id="UP000605201">
    <property type="component" value="Unassembled WGS sequence"/>
</dbReference>
<proteinExistence type="inferred from homology"/>
<dbReference type="PANTHER" id="PTHR43802">
    <property type="entry name" value="ENOYL-COA HYDRATASE"/>
    <property type="match status" value="1"/>
</dbReference>
<name>A0A8J6P667_9BACT</name>
<dbReference type="GO" id="GO:0003824">
    <property type="term" value="F:catalytic activity"/>
    <property type="evidence" value="ECO:0007669"/>
    <property type="project" value="InterPro"/>
</dbReference>
<reference evidence="3 4" key="1">
    <citation type="submission" date="2020-08" db="EMBL/GenBank/DDBJ databases">
        <title>Bridging the membrane lipid divide: bacteria of the FCB group superphylum have the potential to synthesize archaeal ether lipids.</title>
        <authorList>
            <person name="Villanueva L."/>
            <person name="Von Meijenfeldt F.A.B."/>
            <person name="Westbye A.B."/>
            <person name="Yadav S."/>
            <person name="Hopmans E.C."/>
            <person name="Dutilh B.E."/>
            <person name="Sinninghe Damste J.S."/>
        </authorList>
    </citation>
    <scope>NUCLEOTIDE SEQUENCE [LARGE SCALE GENOMIC DNA]</scope>
    <source>
        <strain evidence="3">NIOZ-UU17</strain>
    </source>
</reference>
<dbReference type="PANTHER" id="PTHR43802:SF1">
    <property type="entry name" value="IP11341P-RELATED"/>
    <property type="match status" value="1"/>
</dbReference>
<dbReference type="InterPro" id="IPR018376">
    <property type="entry name" value="Enoyl-CoA_hyd/isom_CS"/>
</dbReference>
<evidence type="ECO:0000256" key="2">
    <source>
        <dbReference type="RuleBase" id="RU003707"/>
    </source>
</evidence>
<dbReference type="InterPro" id="IPR001753">
    <property type="entry name" value="Enoyl-CoA_hydra/iso"/>
</dbReference>
<dbReference type="AlphaFoldDB" id="A0A8J6P667"/>
<gene>
    <name evidence="3" type="ORF">H8D96_21195</name>
</gene>
<protein>
    <submittedName>
        <fullName evidence="3">Enoyl-CoA hydratase/isomerase family protein</fullName>
    </submittedName>
</protein>
<dbReference type="PROSITE" id="PS00166">
    <property type="entry name" value="ENOYL_COA_HYDRATASE"/>
    <property type="match status" value="1"/>
</dbReference>
<evidence type="ECO:0000256" key="1">
    <source>
        <dbReference type="ARBA" id="ARBA00005254"/>
    </source>
</evidence>
<comment type="caution">
    <text evidence="3">The sequence shown here is derived from an EMBL/GenBank/DDBJ whole genome shotgun (WGS) entry which is preliminary data.</text>
</comment>
<dbReference type="Gene3D" id="3.90.226.10">
    <property type="entry name" value="2-enoyl-CoA Hydratase, Chain A, domain 1"/>
    <property type="match status" value="1"/>
</dbReference>
<dbReference type="EMBL" id="JACNIG010000440">
    <property type="protein sequence ID" value="MBC8434432.1"/>
    <property type="molecule type" value="Genomic_DNA"/>
</dbReference>
<comment type="similarity">
    <text evidence="1 2">Belongs to the enoyl-CoA hydratase/isomerase family.</text>
</comment>
<accession>A0A8J6P667</accession>
<dbReference type="SUPFAM" id="SSF52096">
    <property type="entry name" value="ClpP/crotonase"/>
    <property type="match status" value="1"/>
</dbReference>
<evidence type="ECO:0000313" key="3">
    <source>
        <dbReference type="EMBL" id="MBC8434432.1"/>
    </source>
</evidence>
<sequence>MTSEENSADQVLTEIKDGIAMVTMNRPKLLNSISIDSLELIIKTLQDVLENPQVSVVVLTGKGRAFCAGADQGEMVMRQPGEWEQIVDRYLDPIRLIAKSDKPVIASINGDAVGGGLGLAIACDLRIAVDTARFCAPFTAIGLAGCDMSAGYFLPRLVGLGKATEMMMTARFVKAEEAERIGLVQRLVAPEELEKETMKLAGRLAALSPIALGWTKKAIRRSLDRDMDSEFDFEIFAQVQCLQTEEHRESLRRYQETMMGKKA</sequence>
<dbReference type="Pfam" id="PF00378">
    <property type="entry name" value="ECH_1"/>
    <property type="match status" value="1"/>
</dbReference>